<gene>
    <name evidence="2" type="ORF">D9756_000260</name>
</gene>
<name>A0A8H5GEC2_9AGAR</name>
<keyword evidence="3" id="KW-1185">Reference proteome</keyword>
<dbReference type="Gene3D" id="3.30.710.10">
    <property type="entry name" value="Potassium Channel Kv1.1, Chain A"/>
    <property type="match status" value="1"/>
</dbReference>
<feature type="compositionally biased region" description="Low complexity" evidence="1">
    <location>
        <begin position="554"/>
        <end position="564"/>
    </location>
</feature>
<evidence type="ECO:0000313" key="2">
    <source>
        <dbReference type="EMBL" id="KAF5363348.1"/>
    </source>
</evidence>
<reference evidence="2 3" key="1">
    <citation type="journal article" date="2020" name="ISME J.">
        <title>Uncovering the hidden diversity of litter-decomposition mechanisms in mushroom-forming fungi.</title>
        <authorList>
            <person name="Floudas D."/>
            <person name="Bentzer J."/>
            <person name="Ahren D."/>
            <person name="Johansson T."/>
            <person name="Persson P."/>
            <person name="Tunlid A."/>
        </authorList>
    </citation>
    <scope>NUCLEOTIDE SEQUENCE [LARGE SCALE GENOMIC DNA]</scope>
    <source>
        <strain evidence="2 3">CBS 146.42</strain>
    </source>
</reference>
<organism evidence="2 3">
    <name type="scientific">Leucocoprinus leucothites</name>
    <dbReference type="NCBI Taxonomy" id="201217"/>
    <lineage>
        <taxon>Eukaryota</taxon>
        <taxon>Fungi</taxon>
        <taxon>Dikarya</taxon>
        <taxon>Basidiomycota</taxon>
        <taxon>Agaricomycotina</taxon>
        <taxon>Agaricomycetes</taxon>
        <taxon>Agaricomycetidae</taxon>
        <taxon>Agaricales</taxon>
        <taxon>Agaricineae</taxon>
        <taxon>Agaricaceae</taxon>
        <taxon>Leucocoprinus</taxon>
    </lineage>
</organism>
<protein>
    <submittedName>
        <fullName evidence="2">Uncharacterized protein</fullName>
    </submittedName>
</protein>
<dbReference type="AlphaFoldDB" id="A0A8H5GEC2"/>
<feature type="compositionally biased region" description="Polar residues" evidence="1">
    <location>
        <begin position="575"/>
        <end position="587"/>
    </location>
</feature>
<feature type="region of interest" description="Disordered" evidence="1">
    <location>
        <begin position="531"/>
        <end position="587"/>
    </location>
</feature>
<evidence type="ECO:0000256" key="1">
    <source>
        <dbReference type="SAM" id="MobiDB-lite"/>
    </source>
</evidence>
<dbReference type="OrthoDB" id="6359816at2759"/>
<dbReference type="EMBL" id="JAACJO010000001">
    <property type="protein sequence ID" value="KAF5363348.1"/>
    <property type="molecule type" value="Genomic_DNA"/>
</dbReference>
<feature type="region of interest" description="Disordered" evidence="1">
    <location>
        <begin position="484"/>
        <end position="505"/>
    </location>
</feature>
<feature type="region of interest" description="Disordered" evidence="1">
    <location>
        <begin position="268"/>
        <end position="314"/>
    </location>
</feature>
<accession>A0A8H5GEC2</accession>
<dbReference type="InterPro" id="IPR011333">
    <property type="entry name" value="SKP1/BTB/POZ_sf"/>
</dbReference>
<comment type="caution">
    <text evidence="2">The sequence shown here is derived from an EMBL/GenBank/DDBJ whole genome shotgun (WGS) entry which is preliminary data.</text>
</comment>
<sequence length="587" mass="64879">MSPSNVSKPSDRRLCDRILADRWNASPPWVTSYLSIPGSGTPSGDSKIEYDSPTCGLGWQYHFIECFRSQPSTEGAQAQELVGQLNVSYKPPPLFSALPLRNVGFHVQVTYPQRISRVVHEERFSDVSLKSSIGLGSYMRPACYEGRTIIAITLTFNELDGLSFPTSPPAELQSVLHQSLDGPTFIDTKFYLYSAKKIGVPTRPKAVFANSKLLLKSSPYLHDLLSSETGFQRGSSCNLQEDVARELSKLTADAFDYDSDSDLESLCGDDEDSFLQEGGDSADTSTDKEEDERMTPSPDAIQSESSNASQSVLSLSPGMPADGRAFAINGTAYRTWKALIFYIYTKDIRFKKLKSQNVQGDISFDIAPVTCSPKSMYRLADYAGLPELKTLAKKSIQESLTKSNVVYELFSTFTHRYQEIIEMEVDFLLKEFTPQMGRELDEMIQLIVTGTKPHCGRVLSFVMRRQRGESSGTAWKTLDSAKLELEPEPAGPGSRPVSSQSDRASMVEISVPPAAAGQPSTIQLPVPVAPQAQVYHPPNPPAPASVQPRFHFFSPVPQSQSSSSRPAGPLYFNPRFQSPRNRPRQYS</sequence>
<evidence type="ECO:0000313" key="3">
    <source>
        <dbReference type="Proteomes" id="UP000559027"/>
    </source>
</evidence>
<feature type="compositionally biased region" description="Low complexity" evidence="1">
    <location>
        <begin position="302"/>
        <end position="314"/>
    </location>
</feature>
<feature type="compositionally biased region" description="Basic and acidic residues" evidence="1">
    <location>
        <begin position="285"/>
        <end position="294"/>
    </location>
</feature>
<proteinExistence type="predicted"/>
<dbReference type="Proteomes" id="UP000559027">
    <property type="component" value="Unassembled WGS sequence"/>
</dbReference>